<dbReference type="EMBL" id="JBHXPM010000032">
    <property type="protein sequence ID" value="MFD3959874.1"/>
    <property type="molecule type" value="Genomic_DNA"/>
</dbReference>
<dbReference type="InterPro" id="IPR005523">
    <property type="entry name" value="DUF317_SPDY"/>
</dbReference>
<accession>A0ABW6E1I8</accession>
<dbReference type="Proteomes" id="UP001598300">
    <property type="component" value="Unassembled WGS sequence"/>
</dbReference>
<evidence type="ECO:0000259" key="2">
    <source>
        <dbReference type="Pfam" id="PF03771"/>
    </source>
</evidence>
<feature type="domain" description="DUF317" evidence="2">
    <location>
        <begin position="145"/>
        <end position="207"/>
    </location>
</feature>
<dbReference type="Pfam" id="PF03771">
    <property type="entry name" value="SPDY"/>
    <property type="match status" value="2"/>
</dbReference>
<organism evidence="3 4">
    <name type="scientific">Streptomyces bacillaris</name>
    <dbReference type="NCBI Taxonomy" id="68179"/>
    <lineage>
        <taxon>Bacteria</taxon>
        <taxon>Bacillati</taxon>
        <taxon>Actinomycetota</taxon>
        <taxon>Actinomycetes</taxon>
        <taxon>Kitasatosporales</taxon>
        <taxon>Streptomycetaceae</taxon>
        <taxon>Streptomyces</taxon>
    </lineage>
</organism>
<feature type="domain" description="DUF317" evidence="2">
    <location>
        <begin position="60"/>
        <end position="115"/>
    </location>
</feature>
<feature type="region of interest" description="Disordered" evidence="1">
    <location>
        <begin position="249"/>
        <end position="276"/>
    </location>
</feature>
<protein>
    <submittedName>
        <fullName evidence="3">DUF317 domain-containing protein</fullName>
    </submittedName>
</protein>
<reference evidence="3 4" key="1">
    <citation type="submission" date="2024-09" db="EMBL/GenBank/DDBJ databases">
        <title>The Natural Products Discovery Center: Release of the First 8490 Sequenced Strains for Exploring Actinobacteria Biosynthetic Diversity.</title>
        <authorList>
            <person name="Kalkreuter E."/>
            <person name="Kautsar S.A."/>
            <person name="Yang D."/>
            <person name="Bader C.D."/>
            <person name="Teijaro C.N."/>
            <person name="Fluegel L."/>
            <person name="Davis C.M."/>
            <person name="Simpson J.R."/>
            <person name="Lauterbach L."/>
            <person name="Steele A.D."/>
            <person name="Gui C."/>
            <person name="Meng S."/>
            <person name="Li G."/>
            <person name="Viehrig K."/>
            <person name="Ye F."/>
            <person name="Su P."/>
            <person name="Kiefer A.F."/>
            <person name="Nichols A."/>
            <person name="Cepeda A.J."/>
            <person name="Yan W."/>
            <person name="Fan B."/>
            <person name="Jiang Y."/>
            <person name="Adhikari A."/>
            <person name="Zheng C.-J."/>
            <person name="Schuster L."/>
            <person name="Cowan T.M."/>
            <person name="Smanski M.J."/>
            <person name="Chevrette M.G."/>
            <person name="De Carvalho L.P.S."/>
            <person name="Shen B."/>
        </authorList>
    </citation>
    <scope>NUCLEOTIDE SEQUENCE [LARGE SCALE GENOMIC DNA]</scope>
    <source>
        <strain evidence="3 4">NPDC058584</strain>
    </source>
</reference>
<keyword evidence="4" id="KW-1185">Reference proteome</keyword>
<evidence type="ECO:0000256" key="1">
    <source>
        <dbReference type="SAM" id="MobiDB-lite"/>
    </source>
</evidence>
<name>A0ABW6E1I8_9ACTN</name>
<evidence type="ECO:0000313" key="3">
    <source>
        <dbReference type="EMBL" id="MFD3959874.1"/>
    </source>
</evidence>
<sequence>MTARPYIASQADDPWSRMWCDTTPRHLAGPGDPRHVTQALRAAGWKNFGDPDFPHVVLASPDHQHTLVLEPVPETYGSWWRISSTPWGGWHASFGANTPAEVIAGFTDALLRPTPESAPDIWPALQAAGWTYERDERGNEHARHPDGITTMERSATLDSDHFAWTAEVALPTGLGGHTRLWHAYFDDRTPDHLLAGFAAALVDPAPVSRGRYDVPHSHLVTQVERGAQGDQLAAAHDARLKAIRTAARKARRASALTTHPASAPGAETTMPAPRSR</sequence>
<comment type="caution">
    <text evidence="3">The sequence shown here is derived from an EMBL/GenBank/DDBJ whole genome shotgun (WGS) entry which is preliminary data.</text>
</comment>
<gene>
    <name evidence="3" type="ORF">ACFWR3_27830</name>
</gene>
<proteinExistence type="predicted"/>
<dbReference type="RefSeq" id="WP_244209678.1">
    <property type="nucleotide sequence ID" value="NZ_JBHVRE010000033.1"/>
</dbReference>
<evidence type="ECO:0000313" key="4">
    <source>
        <dbReference type="Proteomes" id="UP001598300"/>
    </source>
</evidence>